<gene>
    <name evidence="3" type="ORF">ACFOOQ_19410</name>
</gene>
<name>A0ABV7VJS6_9PROT</name>
<feature type="compositionally biased region" description="Basic and acidic residues" evidence="1">
    <location>
        <begin position="686"/>
        <end position="698"/>
    </location>
</feature>
<proteinExistence type="predicted"/>
<dbReference type="SUPFAM" id="SSF53098">
    <property type="entry name" value="Ribonuclease H-like"/>
    <property type="match status" value="1"/>
</dbReference>
<comment type="caution">
    <text evidence="3">The sequence shown here is derived from an EMBL/GenBank/DDBJ whole genome shotgun (WGS) entry which is preliminary data.</text>
</comment>
<keyword evidence="4" id="KW-1185">Reference proteome</keyword>
<dbReference type="Proteomes" id="UP001595711">
    <property type="component" value="Unassembled WGS sequence"/>
</dbReference>
<evidence type="ECO:0000256" key="1">
    <source>
        <dbReference type="SAM" id="MobiDB-lite"/>
    </source>
</evidence>
<dbReference type="EMBL" id="JBHRYJ010000005">
    <property type="protein sequence ID" value="MFC3677729.1"/>
    <property type="molecule type" value="Genomic_DNA"/>
</dbReference>
<dbReference type="InterPro" id="IPR001584">
    <property type="entry name" value="Integrase_cat-core"/>
</dbReference>
<dbReference type="InterPro" id="IPR036397">
    <property type="entry name" value="RNaseH_sf"/>
</dbReference>
<dbReference type="RefSeq" id="WP_379729318.1">
    <property type="nucleotide sequence ID" value="NZ_JBHRYJ010000005.1"/>
</dbReference>
<feature type="region of interest" description="Disordered" evidence="1">
    <location>
        <begin position="684"/>
        <end position="731"/>
    </location>
</feature>
<reference evidence="4" key="1">
    <citation type="journal article" date="2019" name="Int. J. Syst. Evol. Microbiol.">
        <title>The Global Catalogue of Microorganisms (GCM) 10K type strain sequencing project: providing services to taxonomists for standard genome sequencing and annotation.</title>
        <authorList>
            <consortium name="The Broad Institute Genomics Platform"/>
            <consortium name="The Broad Institute Genome Sequencing Center for Infectious Disease"/>
            <person name="Wu L."/>
            <person name="Ma J."/>
        </authorList>
    </citation>
    <scope>NUCLEOTIDE SEQUENCE [LARGE SCALE GENOMIC DNA]</scope>
    <source>
        <strain evidence="4">KCTC 42182</strain>
    </source>
</reference>
<accession>A0ABV7VJS6</accession>
<feature type="compositionally biased region" description="Polar residues" evidence="1">
    <location>
        <begin position="722"/>
        <end position="731"/>
    </location>
</feature>
<sequence>MNAFLPKTTRTNIHLDLKVGQRIELDGEVYTVQERTADGCTVLQHVTANRQIVVSNDEICRKFTEKTFRQLKTSKMLVNWQASHLDRPFDMWPEDVKAATRRKHWYVQGFVDKGLTKRTRAILRALIAEIAEAKGDKDPPSVRQLQRWLQQWFDIGQPDLRDIRVLVPGYYRCGKKRSPLFADEVEDAMMDIINKRFMRPLGQYVTARDIWLDLCASVADLQAALEKDPEAFNVPDRCKDKDGKLRIPSERTINRVLNSFDLGDVTQAHKGRYARYRKYVPVLRGPRPSRPLERVEIDHTQLDVIAMDEVSGLSMYRPWLTLVLDCYTRCILGFYLSFNAPSARSTSKAAYMALMPKTWVHEMYPDIVNDWPCFGKWETVVTDNGSDFISVDFTDKMHSLCINVQQCPVMMPNFKGMVERVLGRLLRQVCHKMPGAAYPDIKEREFYDSEMYACCPVKELVHIITRWIADDYHVSWHYGLKGIPLEKWKSATQANPVRLPASMEDVEGLLSAVTTAGFTREGVKIKGLTYNSKASQVQRMLGDPGAPDKARVRYDFDDLSKFEIQDWRPDDNGQYRWWRLESQMPEYTIGLSERAHDYLRAEERKTRKEGEKAKLSSLIEARRTAVRTVAALEEAAVEGKKKKDRKPLPVRLEAIFGKTSRAELVREKGQEFVDKMDAIYSPTFTEKVEKPNRRRAEEQEAEQAAQYDADAEDDDIVDDTDVQPSVTTESY</sequence>
<feature type="compositionally biased region" description="Acidic residues" evidence="1">
    <location>
        <begin position="709"/>
        <end position="721"/>
    </location>
</feature>
<dbReference type="InterPro" id="IPR012337">
    <property type="entry name" value="RNaseH-like_sf"/>
</dbReference>
<feature type="domain" description="Integrase catalytic" evidence="2">
    <location>
        <begin position="287"/>
        <end position="492"/>
    </location>
</feature>
<evidence type="ECO:0000259" key="2">
    <source>
        <dbReference type="PROSITE" id="PS50994"/>
    </source>
</evidence>
<evidence type="ECO:0000313" key="3">
    <source>
        <dbReference type="EMBL" id="MFC3677729.1"/>
    </source>
</evidence>
<protein>
    <recommendedName>
        <fullName evidence="2">Integrase catalytic domain-containing protein</fullName>
    </recommendedName>
</protein>
<dbReference type="PROSITE" id="PS50994">
    <property type="entry name" value="INTEGRASE"/>
    <property type="match status" value="1"/>
</dbReference>
<evidence type="ECO:0000313" key="4">
    <source>
        <dbReference type="Proteomes" id="UP001595711"/>
    </source>
</evidence>
<organism evidence="3 4">
    <name type="scientific">Ferrovibrio xuzhouensis</name>
    <dbReference type="NCBI Taxonomy" id="1576914"/>
    <lineage>
        <taxon>Bacteria</taxon>
        <taxon>Pseudomonadati</taxon>
        <taxon>Pseudomonadota</taxon>
        <taxon>Alphaproteobacteria</taxon>
        <taxon>Rhodospirillales</taxon>
        <taxon>Rhodospirillaceae</taxon>
        <taxon>Ferrovibrio</taxon>
    </lineage>
</organism>
<dbReference type="Gene3D" id="3.30.420.10">
    <property type="entry name" value="Ribonuclease H-like superfamily/Ribonuclease H"/>
    <property type="match status" value="1"/>
</dbReference>